<organism evidence="11 12">
    <name type="scientific">Polynucleobacter victoriensis</name>
    <dbReference type="NCBI Taxonomy" id="2049319"/>
    <lineage>
        <taxon>Bacteria</taxon>
        <taxon>Pseudomonadati</taxon>
        <taxon>Pseudomonadota</taxon>
        <taxon>Betaproteobacteria</taxon>
        <taxon>Burkholderiales</taxon>
        <taxon>Burkholderiaceae</taxon>
        <taxon>Polynucleobacter</taxon>
    </lineage>
</organism>
<dbReference type="GO" id="GO:0019464">
    <property type="term" value="P:glycine decarboxylation via glycine cleavage system"/>
    <property type="evidence" value="ECO:0007669"/>
    <property type="project" value="UniProtKB-UniRule"/>
</dbReference>
<comment type="subunit">
    <text evidence="7">The glycine cleavage system is composed of four proteins: P, T, L and H.</text>
</comment>
<comment type="catalytic activity">
    <reaction evidence="6 7">
        <text>N(6)-[(R)-S(8)-aminomethyldihydrolipoyl]-L-lysyl-[protein] + (6S)-5,6,7,8-tetrahydrofolate = N(6)-[(R)-dihydrolipoyl]-L-lysyl-[protein] + (6R)-5,10-methylene-5,6,7,8-tetrahydrofolate + NH4(+)</text>
        <dbReference type="Rhea" id="RHEA:16945"/>
        <dbReference type="Rhea" id="RHEA-COMP:10475"/>
        <dbReference type="Rhea" id="RHEA-COMP:10492"/>
        <dbReference type="ChEBI" id="CHEBI:15636"/>
        <dbReference type="ChEBI" id="CHEBI:28938"/>
        <dbReference type="ChEBI" id="CHEBI:57453"/>
        <dbReference type="ChEBI" id="CHEBI:83100"/>
        <dbReference type="ChEBI" id="CHEBI:83143"/>
        <dbReference type="EC" id="2.1.2.10"/>
    </reaction>
</comment>
<dbReference type="PANTHER" id="PTHR43757">
    <property type="entry name" value="AMINOMETHYLTRANSFERASE"/>
    <property type="match status" value="1"/>
</dbReference>
<dbReference type="InterPro" id="IPR013977">
    <property type="entry name" value="GcvT_C"/>
</dbReference>
<dbReference type="Gene3D" id="3.30.70.1400">
    <property type="entry name" value="Aminomethyltransferase beta-barrel domains"/>
    <property type="match status" value="1"/>
</dbReference>
<dbReference type="InterPro" id="IPR006222">
    <property type="entry name" value="GCVT_N"/>
</dbReference>
<dbReference type="NCBIfam" id="NF001567">
    <property type="entry name" value="PRK00389.1"/>
    <property type="match status" value="1"/>
</dbReference>
<gene>
    <name evidence="7" type="primary">gcvT</name>
    <name evidence="11" type="ORF">SAMN06295916_0902</name>
</gene>
<comment type="similarity">
    <text evidence="1 7">Belongs to the GcvT family.</text>
</comment>
<dbReference type="FunFam" id="4.10.1250.10:FF:000001">
    <property type="entry name" value="Aminomethyltransferase"/>
    <property type="match status" value="1"/>
</dbReference>
<keyword evidence="11" id="KW-0489">Methyltransferase</keyword>
<dbReference type="Gene3D" id="4.10.1250.10">
    <property type="entry name" value="Aminomethyltransferase fragment"/>
    <property type="match status" value="1"/>
</dbReference>
<dbReference type="InterPro" id="IPR028896">
    <property type="entry name" value="GcvT/YgfZ/DmdA"/>
</dbReference>
<dbReference type="EMBL" id="FYEX01000001">
    <property type="protein sequence ID" value="SNC63504.1"/>
    <property type="molecule type" value="Genomic_DNA"/>
</dbReference>
<evidence type="ECO:0000313" key="12">
    <source>
        <dbReference type="Proteomes" id="UP000197215"/>
    </source>
</evidence>
<evidence type="ECO:0000256" key="1">
    <source>
        <dbReference type="ARBA" id="ARBA00008609"/>
    </source>
</evidence>
<dbReference type="InterPro" id="IPR006223">
    <property type="entry name" value="GcvT"/>
</dbReference>
<dbReference type="FunFam" id="3.30.70.1400:FF:000001">
    <property type="entry name" value="Aminomethyltransferase"/>
    <property type="match status" value="1"/>
</dbReference>
<sequence>MSAVPTNLKRTILFETHKNAGAKLVDFGGWEMPVNYGSQIEEHLATRTNCGIFDVSHMAAVDVIGKDAKSFLEKVVANNVNKLKNNGQALYGCLLNEHAGVIDDLIVYRLDPNYRLVINAATAHTDLEWLTKQASAFGDVKLIPRRADLNNSQNPQGMIAVQGPNALNLIKQAIPELANSASELKVFHAACVETSLGEIMIARTGYTGEDGAELLIPLANTAKAWDLLVDAGAQPAGLGARDTLRLEAGMNLYGQDMNDQTSPLDVGLSWTIDRSTDRDFIGRSALEKTPQQFVFMGLILQDKGVLRAHQIVKSTKGQGEITSGTFSPSLQKSIALAKLPINSEVGDIVQVVIRDKELNAIVVKAPFVRHGKALV</sequence>
<dbReference type="HAMAP" id="MF_00259">
    <property type="entry name" value="GcvT"/>
    <property type="match status" value="1"/>
</dbReference>
<dbReference type="RefSeq" id="WP_088812756.1">
    <property type="nucleotide sequence ID" value="NZ_FYEX01000001.1"/>
</dbReference>
<evidence type="ECO:0000256" key="7">
    <source>
        <dbReference type="HAMAP-Rule" id="MF_00259"/>
    </source>
</evidence>
<dbReference type="EC" id="2.1.2.10" evidence="2 7"/>
<feature type="binding site" evidence="8">
    <location>
        <position position="213"/>
    </location>
    <ligand>
        <name>substrate</name>
    </ligand>
</feature>
<dbReference type="InterPro" id="IPR029043">
    <property type="entry name" value="GcvT/YgfZ_C"/>
</dbReference>
<keyword evidence="4 7" id="KW-0808">Transferase</keyword>
<protein>
    <recommendedName>
        <fullName evidence="2 7">Aminomethyltransferase</fullName>
        <ecNumber evidence="2 7">2.1.2.10</ecNumber>
    </recommendedName>
    <alternativeName>
        <fullName evidence="5 7">Glycine cleavage system T protein</fullName>
    </alternativeName>
</protein>
<dbReference type="Pfam" id="PF01571">
    <property type="entry name" value="GCV_T"/>
    <property type="match status" value="1"/>
</dbReference>
<dbReference type="GO" id="GO:0008483">
    <property type="term" value="F:transaminase activity"/>
    <property type="evidence" value="ECO:0007669"/>
    <property type="project" value="UniProtKB-KW"/>
</dbReference>
<dbReference type="OrthoDB" id="9774591at2"/>
<keyword evidence="12" id="KW-1185">Reference proteome</keyword>
<feature type="domain" description="GCVT N-terminal" evidence="9">
    <location>
        <begin position="13"/>
        <end position="273"/>
    </location>
</feature>
<dbReference type="GO" id="GO:0005829">
    <property type="term" value="C:cytosol"/>
    <property type="evidence" value="ECO:0007669"/>
    <property type="project" value="TreeGrafter"/>
</dbReference>
<evidence type="ECO:0000259" key="10">
    <source>
        <dbReference type="Pfam" id="PF08669"/>
    </source>
</evidence>
<dbReference type="SUPFAM" id="SSF101790">
    <property type="entry name" value="Aminomethyltransferase beta-barrel domain"/>
    <property type="match status" value="1"/>
</dbReference>
<dbReference type="AlphaFoldDB" id="A0A212TCF7"/>
<evidence type="ECO:0000313" key="11">
    <source>
        <dbReference type="EMBL" id="SNC63504.1"/>
    </source>
</evidence>
<reference evidence="11 12" key="1">
    <citation type="submission" date="2017-06" db="EMBL/GenBank/DDBJ databases">
        <authorList>
            <person name="Kim H.J."/>
            <person name="Triplett B.A."/>
        </authorList>
    </citation>
    <scope>NUCLEOTIDE SEQUENCE [LARGE SCALE GENOMIC DNA]</scope>
    <source>
        <strain evidence="11 12">MWH-VicM1</strain>
    </source>
</reference>
<dbReference type="InterPro" id="IPR027266">
    <property type="entry name" value="TrmE/GcvT-like"/>
</dbReference>
<dbReference type="Proteomes" id="UP000197215">
    <property type="component" value="Unassembled WGS sequence"/>
</dbReference>
<evidence type="ECO:0000256" key="8">
    <source>
        <dbReference type="PIRSR" id="PIRSR006487-1"/>
    </source>
</evidence>
<dbReference type="PANTHER" id="PTHR43757:SF2">
    <property type="entry name" value="AMINOMETHYLTRANSFERASE, MITOCHONDRIAL"/>
    <property type="match status" value="1"/>
</dbReference>
<keyword evidence="3 7" id="KW-0032">Aminotransferase</keyword>
<evidence type="ECO:0000256" key="4">
    <source>
        <dbReference type="ARBA" id="ARBA00022679"/>
    </source>
</evidence>
<comment type="function">
    <text evidence="7">The glycine cleavage system catalyzes the degradation of glycine.</text>
</comment>
<evidence type="ECO:0000256" key="3">
    <source>
        <dbReference type="ARBA" id="ARBA00022576"/>
    </source>
</evidence>
<dbReference type="NCBIfam" id="TIGR00528">
    <property type="entry name" value="gcvT"/>
    <property type="match status" value="1"/>
</dbReference>
<dbReference type="GO" id="GO:0005960">
    <property type="term" value="C:glycine cleavage complex"/>
    <property type="evidence" value="ECO:0007669"/>
    <property type="project" value="InterPro"/>
</dbReference>
<evidence type="ECO:0000259" key="9">
    <source>
        <dbReference type="Pfam" id="PF01571"/>
    </source>
</evidence>
<dbReference type="Gene3D" id="2.40.30.110">
    <property type="entry name" value="Aminomethyltransferase beta-barrel domains"/>
    <property type="match status" value="1"/>
</dbReference>
<evidence type="ECO:0000256" key="6">
    <source>
        <dbReference type="ARBA" id="ARBA00047665"/>
    </source>
</evidence>
<dbReference type="GO" id="GO:0032259">
    <property type="term" value="P:methylation"/>
    <property type="evidence" value="ECO:0007669"/>
    <property type="project" value="UniProtKB-KW"/>
</dbReference>
<feature type="domain" description="Aminomethyltransferase C-terminal" evidence="10">
    <location>
        <begin position="296"/>
        <end position="368"/>
    </location>
</feature>
<dbReference type="PIRSF" id="PIRSF006487">
    <property type="entry name" value="GcvT"/>
    <property type="match status" value="1"/>
</dbReference>
<dbReference type="GO" id="GO:0008168">
    <property type="term" value="F:methyltransferase activity"/>
    <property type="evidence" value="ECO:0007669"/>
    <property type="project" value="UniProtKB-KW"/>
</dbReference>
<evidence type="ECO:0000256" key="2">
    <source>
        <dbReference type="ARBA" id="ARBA00012616"/>
    </source>
</evidence>
<evidence type="ECO:0000256" key="5">
    <source>
        <dbReference type="ARBA" id="ARBA00031395"/>
    </source>
</evidence>
<dbReference type="SUPFAM" id="SSF103025">
    <property type="entry name" value="Folate-binding domain"/>
    <property type="match status" value="1"/>
</dbReference>
<dbReference type="Gene3D" id="3.30.1360.120">
    <property type="entry name" value="Probable tRNA modification gtpase trme, domain 1"/>
    <property type="match status" value="1"/>
</dbReference>
<name>A0A212TCF7_9BURK</name>
<accession>A0A212TCF7</accession>
<dbReference type="InterPro" id="IPR022903">
    <property type="entry name" value="GcvT_bac"/>
</dbReference>
<dbReference type="GO" id="GO:0004047">
    <property type="term" value="F:aminomethyltransferase activity"/>
    <property type="evidence" value="ECO:0007669"/>
    <property type="project" value="UniProtKB-UniRule"/>
</dbReference>
<dbReference type="Pfam" id="PF08669">
    <property type="entry name" value="GCV_T_C"/>
    <property type="match status" value="1"/>
</dbReference>
<proteinExistence type="inferred from homology"/>